<dbReference type="OrthoDB" id="9783564at2759"/>
<evidence type="ECO:0000313" key="2">
    <source>
        <dbReference type="Proteomes" id="UP000694851"/>
    </source>
</evidence>
<protein>
    <submittedName>
        <fullName evidence="3">ALK tyrosine kinase receptor-like</fullName>
    </submittedName>
</protein>
<dbReference type="CDD" id="cd00112">
    <property type="entry name" value="LDLa"/>
    <property type="match status" value="1"/>
</dbReference>
<sequence>MGIVHVNLSWTVLQGRIGRPENPFRVALEYISSGNRSLSAVDFFALKNCSEGTSPGSKMALQSSFTCWNGTVLQLGQACDFHRDCAQGEDEGQLCMATFKSYSLQETELRLVVQKQHSHLLLQDSRQESILWEAFS</sequence>
<dbReference type="KEGG" id="hai:109390905"/>
<accession>A0A8B7SJI3</accession>
<proteinExistence type="predicted"/>
<evidence type="ECO:0000313" key="3">
    <source>
        <dbReference type="RefSeq" id="XP_019513536.1"/>
    </source>
</evidence>
<keyword evidence="2" id="KW-1185">Reference proteome</keyword>
<name>A0A8B7SJI3_HIPAR</name>
<reference evidence="3" key="1">
    <citation type="submission" date="2025-08" db="UniProtKB">
        <authorList>
            <consortium name="RefSeq"/>
        </authorList>
    </citation>
    <scope>IDENTIFICATION</scope>
    <source>
        <tissue evidence="3">Muscle</tissue>
    </source>
</reference>
<dbReference type="GeneID" id="109390905"/>
<dbReference type="Proteomes" id="UP000694851">
    <property type="component" value="Unplaced"/>
</dbReference>
<dbReference type="SUPFAM" id="SSF57424">
    <property type="entry name" value="LDL receptor-like module"/>
    <property type="match status" value="1"/>
</dbReference>
<evidence type="ECO:0000256" key="1">
    <source>
        <dbReference type="ARBA" id="ARBA00023157"/>
    </source>
</evidence>
<dbReference type="AlphaFoldDB" id="A0A8B7SJI3"/>
<dbReference type="Gene3D" id="4.10.400.10">
    <property type="entry name" value="Low-density Lipoprotein Receptor"/>
    <property type="match status" value="1"/>
</dbReference>
<keyword evidence="1" id="KW-1015">Disulfide bond</keyword>
<dbReference type="SMART" id="SM00192">
    <property type="entry name" value="LDLa"/>
    <property type="match status" value="1"/>
</dbReference>
<organism evidence="2 3">
    <name type="scientific">Hipposideros armiger</name>
    <name type="common">Great Himalayan leaf-nosed bat</name>
    <dbReference type="NCBI Taxonomy" id="186990"/>
    <lineage>
        <taxon>Eukaryota</taxon>
        <taxon>Metazoa</taxon>
        <taxon>Chordata</taxon>
        <taxon>Craniata</taxon>
        <taxon>Vertebrata</taxon>
        <taxon>Euteleostomi</taxon>
        <taxon>Mammalia</taxon>
        <taxon>Eutheria</taxon>
        <taxon>Laurasiatheria</taxon>
        <taxon>Chiroptera</taxon>
        <taxon>Yinpterochiroptera</taxon>
        <taxon>Rhinolophoidea</taxon>
        <taxon>Hipposideridae</taxon>
        <taxon>Hipposideros</taxon>
    </lineage>
</organism>
<dbReference type="InterPro" id="IPR036055">
    <property type="entry name" value="LDL_receptor-like_sf"/>
</dbReference>
<dbReference type="RefSeq" id="XP_019513536.1">
    <property type="nucleotide sequence ID" value="XM_019657991.1"/>
</dbReference>
<dbReference type="InterPro" id="IPR002172">
    <property type="entry name" value="LDrepeatLR_classA_rpt"/>
</dbReference>
<gene>
    <name evidence="3" type="primary">LOC109390905</name>
</gene>